<evidence type="ECO:0000259" key="7">
    <source>
        <dbReference type="PROSITE" id="PS50109"/>
    </source>
</evidence>
<proteinExistence type="predicted"/>
<organism evidence="9 10">
    <name type="scientific">Mucilaginibacter yixingensis</name>
    <dbReference type="NCBI Taxonomy" id="1295612"/>
    <lineage>
        <taxon>Bacteria</taxon>
        <taxon>Pseudomonadati</taxon>
        <taxon>Bacteroidota</taxon>
        <taxon>Sphingobacteriia</taxon>
        <taxon>Sphingobacteriales</taxon>
        <taxon>Sphingobacteriaceae</taxon>
        <taxon>Mucilaginibacter</taxon>
    </lineage>
</organism>
<comment type="caution">
    <text evidence="9">The sequence shown here is derived from an EMBL/GenBank/DDBJ whole genome shotgun (WGS) entry which is preliminary data.</text>
</comment>
<keyword evidence="5 9" id="KW-0418">Kinase</keyword>
<dbReference type="InterPro" id="IPR003594">
    <property type="entry name" value="HATPase_dom"/>
</dbReference>
<feature type="modified residue" description="4-aspartylphosphate" evidence="6">
    <location>
        <position position="58"/>
    </location>
</feature>
<keyword evidence="3 6" id="KW-0597">Phosphoprotein</keyword>
<dbReference type="InterPro" id="IPR001789">
    <property type="entry name" value="Sig_transdc_resp-reg_receiver"/>
</dbReference>
<dbReference type="InterPro" id="IPR005467">
    <property type="entry name" value="His_kinase_dom"/>
</dbReference>
<dbReference type="PROSITE" id="PS50110">
    <property type="entry name" value="RESPONSE_REGULATORY"/>
    <property type="match status" value="1"/>
</dbReference>
<evidence type="ECO:0000256" key="3">
    <source>
        <dbReference type="ARBA" id="ARBA00022553"/>
    </source>
</evidence>
<dbReference type="GO" id="GO:0009927">
    <property type="term" value="F:histidine phosphotransfer kinase activity"/>
    <property type="evidence" value="ECO:0007669"/>
    <property type="project" value="TreeGrafter"/>
</dbReference>
<dbReference type="OrthoDB" id="9811889at2"/>
<dbReference type="SUPFAM" id="SSF55874">
    <property type="entry name" value="ATPase domain of HSP90 chaperone/DNA topoisomerase II/histidine kinase"/>
    <property type="match status" value="1"/>
</dbReference>
<dbReference type="InterPro" id="IPR003661">
    <property type="entry name" value="HisK_dim/P_dom"/>
</dbReference>
<name>A0A2T5JEA5_9SPHI</name>
<evidence type="ECO:0000256" key="4">
    <source>
        <dbReference type="ARBA" id="ARBA00022679"/>
    </source>
</evidence>
<evidence type="ECO:0000256" key="5">
    <source>
        <dbReference type="ARBA" id="ARBA00022777"/>
    </source>
</evidence>
<dbReference type="PROSITE" id="PS50109">
    <property type="entry name" value="HIS_KIN"/>
    <property type="match status" value="1"/>
</dbReference>
<dbReference type="AlphaFoldDB" id="A0A2T5JEA5"/>
<evidence type="ECO:0000256" key="2">
    <source>
        <dbReference type="ARBA" id="ARBA00012438"/>
    </source>
</evidence>
<dbReference type="Pfam" id="PF02518">
    <property type="entry name" value="HATPase_c"/>
    <property type="match status" value="1"/>
</dbReference>
<feature type="domain" description="Response regulatory" evidence="8">
    <location>
        <begin position="9"/>
        <end position="126"/>
    </location>
</feature>
<dbReference type="Pfam" id="PF00072">
    <property type="entry name" value="Response_reg"/>
    <property type="match status" value="1"/>
</dbReference>
<evidence type="ECO:0000256" key="6">
    <source>
        <dbReference type="PROSITE-ProRule" id="PRU00169"/>
    </source>
</evidence>
<dbReference type="FunFam" id="3.30.565.10:FF:000010">
    <property type="entry name" value="Sensor histidine kinase RcsC"/>
    <property type="match status" value="1"/>
</dbReference>
<gene>
    <name evidence="9" type="ORF">C8P68_102939</name>
</gene>
<accession>A0A2T5JEA5</accession>
<dbReference type="Gene3D" id="3.40.50.2300">
    <property type="match status" value="1"/>
</dbReference>
<dbReference type="SUPFAM" id="SSF52172">
    <property type="entry name" value="CheY-like"/>
    <property type="match status" value="1"/>
</dbReference>
<protein>
    <recommendedName>
        <fullName evidence="2">histidine kinase</fullName>
        <ecNumber evidence="2">2.7.13.3</ecNumber>
    </recommendedName>
</protein>
<keyword evidence="10" id="KW-1185">Reference proteome</keyword>
<dbReference type="SMART" id="SM00388">
    <property type="entry name" value="HisKA"/>
    <property type="match status" value="1"/>
</dbReference>
<dbReference type="Pfam" id="PF00512">
    <property type="entry name" value="HisKA"/>
    <property type="match status" value="1"/>
</dbReference>
<dbReference type="InterPro" id="IPR004358">
    <property type="entry name" value="Sig_transdc_His_kin-like_C"/>
</dbReference>
<dbReference type="GO" id="GO:0005886">
    <property type="term" value="C:plasma membrane"/>
    <property type="evidence" value="ECO:0007669"/>
    <property type="project" value="TreeGrafter"/>
</dbReference>
<dbReference type="GO" id="GO:0000155">
    <property type="term" value="F:phosphorelay sensor kinase activity"/>
    <property type="evidence" value="ECO:0007669"/>
    <property type="project" value="InterPro"/>
</dbReference>
<sequence length="378" mass="41370">MEETNYPVNLLLVDDDAANLEMIAGALDGQGINVLTCSAPGQACQRCIDEKISIALVDVHMPGMNGYEVLASIKNNPLTSQILVVLLTGRSMTSEEIVHGLNLGAVDYLFKPLDLYILNAKVKSLVALIRYQLEIEANRAEKEIFLANMSHELRTPVNSLISLVYLLQATKLDEEQSELLGLMDYTSRTLLGIVNDVLESAKIDAGKVKLALAETDLRQLLKNVCEMLSPLAREKGLALSCELADDLPAQVLADALRLSQILINLINNAIKFTEAGSVVLRVSKLEEQNNRVQLAFTVADTGIGIPAAAIKRIFKRFEQVDDPQWRKSGGSGLGLSIVKKLIGLMEGSFRIQSEVGKGTWFNFNLWLTLQQPTPAATI</sequence>
<keyword evidence="4" id="KW-0808">Transferase</keyword>
<evidence type="ECO:0000256" key="1">
    <source>
        <dbReference type="ARBA" id="ARBA00000085"/>
    </source>
</evidence>
<dbReference type="PRINTS" id="PR00344">
    <property type="entry name" value="BCTRLSENSOR"/>
</dbReference>
<dbReference type="Gene3D" id="1.10.287.130">
    <property type="match status" value="1"/>
</dbReference>
<dbReference type="PANTHER" id="PTHR43047:SF64">
    <property type="entry name" value="HISTIDINE KINASE CONTAINING CHEY-HOMOLOGOUS RECEIVER DOMAIN AND PAS DOMAIN-RELATED"/>
    <property type="match status" value="1"/>
</dbReference>
<feature type="domain" description="Histidine kinase" evidence="7">
    <location>
        <begin position="148"/>
        <end position="369"/>
    </location>
</feature>
<dbReference type="Gene3D" id="3.30.565.10">
    <property type="entry name" value="Histidine kinase-like ATPase, C-terminal domain"/>
    <property type="match status" value="1"/>
</dbReference>
<dbReference type="RefSeq" id="WP_107827997.1">
    <property type="nucleotide sequence ID" value="NZ_CP160205.1"/>
</dbReference>
<evidence type="ECO:0000313" key="10">
    <source>
        <dbReference type="Proteomes" id="UP000244168"/>
    </source>
</evidence>
<dbReference type="Proteomes" id="UP000244168">
    <property type="component" value="Unassembled WGS sequence"/>
</dbReference>
<dbReference type="InterPro" id="IPR036890">
    <property type="entry name" value="HATPase_C_sf"/>
</dbReference>
<dbReference type="EMBL" id="QAOQ01000002">
    <property type="protein sequence ID" value="PTR00107.1"/>
    <property type="molecule type" value="Genomic_DNA"/>
</dbReference>
<evidence type="ECO:0000313" key="9">
    <source>
        <dbReference type="EMBL" id="PTR00107.1"/>
    </source>
</evidence>
<dbReference type="SMART" id="SM00448">
    <property type="entry name" value="REC"/>
    <property type="match status" value="1"/>
</dbReference>
<reference evidence="9 10" key="1">
    <citation type="submission" date="2018-04" db="EMBL/GenBank/DDBJ databases">
        <title>Genomic Encyclopedia of Archaeal and Bacterial Type Strains, Phase II (KMG-II): from individual species to whole genera.</title>
        <authorList>
            <person name="Goeker M."/>
        </authorList>
    </citation>
    <scope>NUCLEOTIDE SEQUENCE [LARGE SCALE GENOMIC DNA]</scope>
    <source>
        <strain evidence="9 10">DSM 26809</strain>
    </source>
</reference>
<dbReference type="SMART" id="SM00387">
    <property type="entry name" value="HATPase_c"/>
    <property type="match status" value="1"/>
</dbReference>
<dbReference type="PANTHER" id="PTHR43047">
    <property type="entry name" value="TWO-COMPONENT HISTIDINE PROTEIN KINASE"/>
    <property type="match status" value="1"/>
</dbReference>
<dbReference type="CDD" id="cd00082">
    <property type="entry name" value="HisKA"/>
    <property type="match status" value="1"/>
</dbReference>
<dbReference type="EC" id="2.7.13.3" evidence="2"/>
<dbReference type="CDD" id="cd16922">
    <property type="entry name" value="HATPase_EvgS-ArcB-TorS-like"/>
    <property type="match status" value="1"/>
</dbReference>
<evidence type="ECO:0000259" key="8">
    <source>
        <dbReference type="PROSITE" id="PS50110"/>
    </source>
</evidence>
<comment type="catalytic activity">
    <reaction evidence="1">
        <text>ATP + protein L-histidine = ADP + protein N-phospho-L-histidine.</text>
        <dbReference type="EC" id="2.7.13.3"/>
    </reaction>
</comment>
<dbReference type="InterPro" id="IPR011006">
    <property type="entry name" value="CheY-like_superfamily"/>
</dbReference>